<dbReference type="Proteomes" id="UP000277294">
    <property type="component" value="Unassembled WGS sequence"/>
</dbReference>
<dbReference type="SUPFAM" id="SSF53822">
    <property type="entry name" value="Periplasmic binding protein-like I"/>
    <property type="match status" value="1"/>
</dbReference>
<accession>A0A3P4BAH4</accession>
<evidence type="ECO:0000313" key="6">
    <source>
        <dbReference type="Proteomes" id="UP000277294"/>
    </source>
</evidence>
<dbReference type="PANTHER" id="PTHR30483">
    <property type="entry name" value="LEUCINE-SPECIFIC-BINDING PROTEIN"/>
    <property type="match status" value="1"/>
</dbReference>
<feature type="signal peptide" evidence="3">
    <location>
        <begin position="1"/>
        <end position="22"/>
    </location>
</feature>
<protein>
    <recommendedName>
        <fullName evidence="4">Leucine-binding protein domain-containing protein</fullName>
    </recommendedName>
</protein>
<keyword evidence="2 3" id="KW-0732">Signal</keyword>
<dbReference type="RefSeq" id="WP_124082281.1">
    <property type="nucleotide sequence ID" value="NZ_UWPJ01000049.1"/>
</dbReference>
<dbReference type="InterPro" id="IPR028082">
    <property type="entry name" value="Peripla_BP_I"/>
</dbReference>
<dbReference type="PANTHER" id="PTHR30483:SF38">
    <property type="entry name" value="BLR7848 PROTEIN"/>
    <property type="match status" value="1"/>
</dbReference>
<dbReference type="Gene3D" id="3.40.50.2300">
    <property type="match status" value="2"/>
</dbReference>
<dbReference type="CDD" id="cd06333">
    <property type="entry name" value="PBP1_ABC_RPA1789-like"/>
    <property type="match status" value="1"/>
</dbReference>
<organism evidence="5 6">
    <name type="scientific">Pigmentiphaga humi</name>
    <dbReference type="NCBI Taxonomy" id="2478468"/>
    <lineage>
        <taxon>Bacteria</taxon>
        <taxon>Pseudomonadati</taxon>
        <taxon>Pseudomonadota</taxon>
        <taxon>Betaproteobacteria</taxon>
        <taxon>Burkholderiales</taxon>
        <taxon>Alcaligenaceae</taxon>
        <taxon>Pigmentiphaga</taxon>
    </lineage>
</organism>
<keyword evidence="6" id="KW-1185">Reference proteome</keyword>
<evidence type="ECO:0000256" key="1">
    <source>
        <dbReference type="ARBA" id="ARBA00010062"/>
    </source>
</evidence>
<dbReference type="InterPro" id="IPR028081">
    <property type="entry name" value="Leu-bd"/>
</dbReference>
<dbReference type="InterPro" id="IPR051010">
    <property type="entry name" value="BCAA_transport"/>
</dbReference>
<dbReference type="Pfam" id="PF13458">
    <property type="entry name" value="Peripla_BP_6"/>
    <property type="match status" value="1"/>
</dbReference>
<name>A0A3P4BAH4_9BURK</name>
<gene>
    <name evidence="5" type="ORF">PIGHUM_04732</name>
</gene>
<dbReference type="AlphaFoldDB" id="A0A3P4BAH4"/>
<dbReference type="EMBL" id="UWPJ01000049">
    <property type="protein sequence ID" value="VCU72630.1"/>
    <property type="molecule type" value="Genomic_DNA"/>
</dbReference>
<evidence type="ECO:0000256" key="2">
    <source>
        <dbReference type="ARBA" id="ARBA00022729"/>
    </source>
</evidence>
<reference evidence="5 6" key="1">
    <citation type="submission" date="2018-10" db="EMBL/GenBank/DDBJ databases">
        <authorList>
            <person name="Criscuolo A."/>
        </authorList>
    </citation>
    <scope>NUCLEOTIDE SEQUENCE [LARGE SCALE GENOMIC DNA]</scope>
    <source>
        <strain evidence="5">DnA1</strain>
    </source>
</reference>
<evidence type="ECO:0000256" key="3">
    <source>
        <dbReference type="SAM" id="SignalP"/>
    </source>
</evidence>
<sequence length="386" mass="40903">MFSLKKLAVAMGLAAFAAAAQADINVGVNVSATGSAASLGIPEKNTIPLLPKTIAGQKVNYIVLDDASDTTTAVKNARRFVTEDKVDVMIGSTITPNSMAMVDVAAETGTPVISMAASAVIVEPVDAKRSWAFKTPQNDAEMARAIVEHMKTGKVRSVAYIGFADPYGEGWYNEFAKAAQAAGIRVLTNERYNRTDTSVTGQVLKMMAAKPDAVLIGAAGTPAVLPQKTLKERGYRGTYYQTHGIANNDVLRVGGKDLEGTFLPAGPVLVWNQLSADHPVKASATEYVQKYEAAYGKGSVSTFGGHAWDAAKLIEAAIPVALKKAQPGTKEFRAALREALENTRNVAGAHGVFNMSATDHVGLDARSRVMVTIENGGWKLLPPPTR</sequence>
<comment type="similarity">
    <text evidence="1">Belongs to the leucine-binding protein family.</text>
</comment>
<feature type="domain" description="Leucine-binding protein" evidence="4">
    <location>
        <begin position="24"/>
        <end position="361"/>
    </location>
</feature>
<dbReference type="OrthoDB" id="5290698at2"/>
<proteinExistence type="inferred from homology"/>
<evidence type="ECO:0000259" key="4">
    <source>
        <dbReference type="Pfam" id="PF13458"/>
    </source>
</evidence>
<evidence type="ECO:0000313" key="5">
    <source>
        <dbReference type="EMBL" id="VCU72630.1"/>
    </source>
</evidence>
<feature type="chain" id="PRO_5018163099" description="Leucine-binding protein domain-containing protein" evidence="3">
    <location>
        <begin position="23"/>
        <end position="386"/>
    </location>
</feature>